<evidence type="ECO:0000256" key="5">
    <source>
        <dbReference type="ARBA" id="ARBA00023136"/>
    </source>
</evidence>
<keyword evidence="2" id="KW-1003">Cell membrane</keyword>
<evidence type="ECO:0000256" key="2">
    <source>
        <dbReference type="ARBA" id="ARBA00022475"/>
    </source>
</evidence>
<name>H5TF69_9ALTE</name>
<evidence type="ECO:0000256" key="4">
    <source>
        <dbReference type="ARBA" id="ARBA00022989"/>
    </source>
</evidence>
<evidence type="ECO:0000256" key="1">
    <source>
        <dbReference type="ARBA" id="ARBA00004651"/>
    </source>
</evidence>
<feature type="transmembrane region" description="Helical" evidence="6">
    <location>
        <begin position="279"/>
        <end position="302"/>
    </location>
</feature>
<evidence type="ECO:0000313" key="9">
    <source>
        <dbReference type="Proteomes" id="UP000053586"/>
    </source>
</evidence>
<keyword evidence="5 6" id="KW-0472">Membrane</keyword>
<gene>
    <name evidence="8" type="ORF">GPUN_2882</name>
</gene>
<keyword evidence="9" id="KW-1185">Reference proteome</keyword>
<reference evidence="8 9" key="2">
    <citation type="journal article" date="2017" name="Antonie Van Leeuwenhoek">
        <title>Rhizobium rhizosphaerae sp. nov., a novel species isolated from rice rhizosphere.</title>
        <authorList>
            <person name="Zhao J.J."/>
            <person name="Zhang J."/>
            <person name="Zhang R.J."/>
            <person name="Zhang C.W."/>
            <person name="Yin H.Q."/>
            <person name="Zhang X.X."/>
        </authorList>
    </citation>
    <scope>NUCLEOTIDE SEQUENCE [LARGE SCALE GENOMIC DNA]</scope>
    <source>
        <strain evidence="8 9">ACAM 611</strain>
    </source>
</reference>
<comment type="caution">
    <text evidence="8">The sequence shown here is derived from an EMBL/GenBank/DDBJ whole genome shotgun (WGS) entry which is preliminary data.</text>
</comment>
<dbReference type="InterPro" id="IPR003856">
    <property type="entry name" value="LPS_length_determ_N"/>
</dbReference>
<comment type="subcellular location">
    <subcellularLocation>
        <location evidence="1">Cell membrane</location>
        <topology evidence="1">Multi-pass membrane protein</topology>
    </subcellularLocation>
</comment>
<protein>
    <recommendedName>
        <fullName evidence="7">Polysaccharide chain length determinant N-terminal domain-containing protein</fullName>
    </recommendedName>
</protein>
<keyword evidence="4 6" id="KW-1133">Transmembrane helix</keyword>
<dbReference type="OrthoDB" id="9775724at2"/>
<sequence length="308" mass="34760">MPEAKSEAQRFDVTPFFQACWQGKLWIVVSVVCAVAIGAFYAMSLPDIYRAEIVAAPTEEAQGGGQLSGQLGGLATLAGVNVGQGQVDKAAQALEILQSRQFLYDFIKRHDAAVSLMAAKGWDPETNELIIDQDIYLKSTNEWLREPKNNRSSQPTAWEMTSLIRDRILYVEQDQRTGIIRLSVEFYSPDLAQQWVSAILQDLNEIMRERDLKESEQSIRYLEEQMLTISLISMQQVFSQLIEKQMQTMMLANARAEYIFTTLDPALAPETKASPHRPVIIILFGFLGIFIGVLAALIKYFLWNNKTT</sequence>
<dbReference type="AlphaFoldDB" id="H5TF69"/>
<feature type="domain" description="Polysaccharide chain length determinant N-terminal" evidence="7">
    <location>
        <begin position="11"/>
        <end position="108"/>
    </location>
</feature>
<dbReference type="STRING" id="56804.BAE46_03195"/>
<dbReference type="PANTHER" id="PTHR32309">
    <property type="entry name" value="TYROSINE-PROTEIN KINASE"/>
    <property type="match status" value="1"/>
</dbReference>
<evidence type="ECO:0000313" key="8">
    <source>
        <dbReference type="EMBL" id="GAB56996.1"/>
    </source>
</evidence>
<dbReference type="Pfam" id="PF02706">
    <property type="entry name" value="Wzz"/>
    <property type="match status" value="1"/>
</dbReference>
<dbReference type="EMBL" id="BAET01000033">
    <property type="protein sequence ID" value="GAB56996.1"/>
    <property type="molecule type" value="Genomic_DNA"/>
</dbReference>
<dbReference type="InterPro" id="IPR050445">
    <property type="entry name" value="Bact_polysacc_biosynth/exp"/>
</dbReference>
<organism evidence="8 9">
    <name type="scientific">Glaciecola punicea ACAM 611</name>
    <dbReference type="NCBI Taxonomy" id="1121923"/>
    <lineage>
        <taxon>Bacteria</taxon>
        <taxon>Pseudomonadati</taxon>
        <taxon>Pseudomonadota</taxon>
        <taxon>Gammaproteobacteria</taxon>
        <taxon>Alteromonadales</taxon>
        <taxon>Alteromonadaceae</taxon>
        <taxon>Glaciecola</taxon>
    </lineage>
</organism>
<reference evidence="8 9" key="1">
    <citation type="journal article" date="2012" name="J. Bacteriol.">
        <title>Genome sequence of proteorhodopsin-containing sea ice bacterium Glaciecola punicea ACAM 611T.</title>
        <authorList>
            <person name="Qin Q.-L."/>
            <person name="Xie B.-B."/>
            <person name="Shu Y.-L."/>
            <person name="Rong J.-C."/>
            <person name="Zhao D.-L."/>
            <person name="Zhang X.-Y."/>
            <person name="Chen X.-L."/>
            <person name="Zhou B.-C."/>
            <person name="Zhanga Y.-Z."/>
        </authorList>
    </citation>
    <scope>NUCLEOTIDE SEQUENCE [LARGE SCALE GENOMIC DNA]</scope>
    <source>
        <strain evidence="8 9">ACAM 611</strain>
    </source>
</reference>
<dbReference type="PANTHER" id="PTHR32309:SF13">
    <property type="entry name" value="FERRIC ENTEROBACTIN TRANSPORT PROTEIN FEPE"/>
    <property type="match status" value="1"/>
</dbReference>
<dbReference type="GO" id="GO:0004713">
    <property type="term" value="F:protein tyrosine kinase activity"/>
    <property type="evidence" value="ECO:0007669"/>
    <property type="project" value="TreeGrafter"/>
</dbReference>
<evidence type="ECO:0000259" key="7">
    <source>
        <dbReference type="Pfam" id="PF02706"/>
    </source>
</evidence>
<keyword evidence="3 6" id="KW-0812">Transmembrane</keyword>
<proteinExistence type="predicted"/>
<accession>H5TF69</accession>
<dbReference type="Proteomes" id="UP000053586">
    <property type="component" value="Unassembled WGS sequence"/>
</dbReference>
<dbReference type="GO" id="GO:0005886">
    <property type="term" value="C:plasma membrane"/>
    <property type="evidence" value="ECO:0007669"/>
    <property type="project" value="UniProtKB-SubCell"/>
</dbReference>
<dbReference type="RefSeq" id="WP_006007714.1">
    <property type="nucleotide sequence ID" value="NZ_BAET01000033.1"/>
</dbReference>
<evidence type="ECO:0000256" key="3">
    <source>
        <dbReference type="ARBA" id="ARBA00022692"/>
    </source>
</evidence>
<dbReference type="eggNOG" id="COG3765">
    <property type="taxonomic scope" value="Bacteria"/>
</dbReference>
<evidence type="ECO:0000256" key="6">
    <source>
        <dbReference type="SAM" id="Phobius"/>
    </source>
</evidence>
<feature type="transmembrane region" description="Helical" evidence="6">
    <location>
        <begin position="25"/>
        <end position="43"/>
    </location>
</feature>